<feature type="DNA-binding region" description="HMG box" evidence="4">
    <location>
        <begin position="100"/>
        <end position="168"/>
    </location>
</feature>
<reference evidence="7 8" key="1">
    <citation type="journal article" date="2009" name="Science">
        <title>Genome sequence, comparative analysis, and population genetics of the domestic horse.</title>
        <authorList>
            <consortium name="Broad Institute Genome Sequencing Platform"/>
            <consortium name="Broad Institute Whole Genome Assembly Team"/>
            <person name="Wade C.M."/>
            <person name="Giulotto E."/>
            <person name="Sigurdsson S."/>
            <person name="Zoli M."/>
            <person name="Gnerre S."/>
            <person name="Imsland F."/>
            <person name="Lear T.L."/>
            <person name="Adelson D.L."/>
            <person name="Bailey E."/>
            <person name="Bellone R.R."/>
            <person name="Bloecker H."/>
            <person name="Distl O."/>
            <person name="Edgar R.C."/>
            <person name="Garber M."/>
            <person name="Leeb T."/>
            <person name="Mauceli E."/>
            <person name="MacLeod J.N."/>
            <person name="Penedo M.C.T."/>
            <person name="Raison J.M."/>
            <person name="Sharpe T."/>
            <person name="Vogel J."/>
            <person name="Andersson L."/>
            <person name="Antczak D.F."/>
            <person name="Biagi T."/>
            <person name="Binns M.M."/>
            <person name="Chowdhary B.P."/>
            <person name="Coleman S.J."/>
            <person name="Della Valle G."/>
            <person name="Fryc S."/>
            <person name="Guerin G."/>
            <person name="Hasegawa T."/>
            <person name="Hill E.W."/>
            <person name="Jurka J."/>
            <person name="Kiialainen A."/>
            <person name="Lindgren G."/>
            <person name="Liu J."/>
            <person name="Magnani E."/>
            <person name="Mickelson J.R."/>
            <person name="Murray J."/>
            <person name="Nergadze S.G."/>
            <person name="Onofrio R."/>
            <person name="Pedroni S."/>
            <person name="Piras M.F."/>
            <person name="Raudsepp T."/>
            <person name="Rocchi M."/>
            <person name="Roeed K.H."/>
            <person name="Ryder O.A."/>
            <person name="Searle S."/>
            <person name="Skow L."/>
            <person name="Swinburne J.E."/>
            <person name="Syvaenen A.C."/>
            <person name="Tozaki T."/>
            <person name="Valberg S.J."/>
            <person name="Vaudin M."/>
            <person name="White J.R."/>
            <person name="Zody M.C."/>
            <person name="Lander E.S."/>
            <person name="Lindblad-Toh K."/>
        </authorList>
    </citation>
    <scope>NUCLEOTIDE SEQUENCE [LARGE SCALE GENOMIC DNA]</scope>
    <source>
        <strain evidence="7 8">Thoroughbred</strain>
    </source>
</reference>
<dbReference type="OMA" id="FHQDSWS"/>
<feature type="region of interest" description="Disordered" evidence="5">
    <location>
        <begin position="171"/>
        <end position="220"/>
    </location>
</feature>
<evidence type="ECO:0000256" key="1">
    <source>
        <dbReference type="ARBA" id="ARBA00004123"/>
    </source>
</evidence>
<dbReference type="Bgee" id="ENSECAG00000028200">
    <property type="expression patterns" value="Expressed in muscle tissue"/>
</dbReference>
<dbReference type="PANTHER" id="PTHR46318">
    <property type="entry name" value="UPSTREAM BINDING TRANSCRIPTION FACTOR"/>
    <property type="match status" value="1"/>
</dbReference>
<dbReference type="InterPro" id="IPR036910">
    <property type="entry name" value="HMG_box_dom_sf"/>
</dbReference>
<dbReference type="GO" id="GO:0006360">
    <property type="term" value="P:transcription by RNA polymerase I"/>
    <property type="evidence" value="ECO:0000318"/>
    <property type="project" value="GO_Central"/>
</dbReference>
<organism evidence="7 8">
    <name type="scientific">Equus caballus</name>
    <name type="common">Horse</name>
    <dbReference type="NCBI Taxonomy" id="9796"/>
    <lineage>
        <taxon>Eukaryota</taxon>
        <taxon>Metazoa</taxon>
        <taxon>Chordata</taxon>
        <taxon>Craniata</taxon>
        <taxon>Vertebrata</taxon>
        <taxon>Euteleostomi</taxon>
        <taxon>Mammalia</taxon>
        <taxon>Eutheria</taxon>
        <taxon>Laurasiatheria</taxon>
        <taxon>Perissodactyla</taxon>
        <taxon>Equidae</taxon>
        <taxon>Equus</taxon>
    </lineage>
</organism>
<dbReference type="GeneTree" id="ENSGT00940000163858"/>
<evidence type="ECO:0000256" key="4">
    <source>
        <dbReference type="PROSITE-ProRule" id="PRU00267"/>
    </source>
</evidence>
<dbReference type="InterPro" id="IPR009071">
    <property type="entry name" value="HMG_box_dom"/>
</dbReference>
<dbReference type="GO" id="GO:0001181">
    <property type="term" value="F:RNA polymerase I general transcription initiation factor activity"/>
    <property type="evidence" value="ECO:0000318"/>
    <property type="project" value="GO_Central"/>
</dbReference>
<dbReference type="Ensembl" id="ENSECAT00000101345.1">
    <property type="protein sequence ID" value="ENSECAP00000082841.1"/>
    <property type="gene ID" value="ENSECAG00000028200.3"/>
</dbReference>
<dbReference type="PROSITE" id="PS50118">
    <property type="entry name" value="HMG_BOX_2"/>
    <property type="match status" value="2"/>
</dbReference>
<feature type="domain" description="HMG box" evidence="6">
    <location>
        <begin position="221"/>
        <end position="287"/>
    </location>
</feature>
<dbReference type="Proteomes" id="UP000002281">
    <property type="component" value="Chromosome 7"/>
</dbReference>
<dbReference type="OrthoDB" id="1919336at2759"/>
<feature type="compositionally biased region" description="Low complexity" evidence="5">
    <location>
        <begin position="342"/>
        <end position="363"/>
    </location>
</feature>
<dbReference type="Ensembl" id="ENSECAT00000125926.1">
    <property type="protein sequence ID" value="ENSECAP00000072595.1"/>
    <property type="gene ID" value="ENSECAG00000028200.3"/>
</dbReference>
<reference evidence="7" key="2">
    <citation type="submission" date="2025-05" db="UniProtKB">
        <authorList>
            <consortium name="Ensembl"/>
        </authorList>
    </citation>
    <scope>IDENTIFICATION</scope>
    <source>
        <strain evidence="7">Thoroughbred</strain>
    </source>
</reference>
<evidence type="ECO:0000256" key="2">
    <source>
        <dbReference type="ARBA" id="ARBA00023125"/>
    </source>
</evidence>
<dbReference type="InParanoid" id="A0A3Q2L3X5"/>
<dbReference type="GO" id="GO:0005634">
    <property type="term" value="C:nucleus"/>
    <property type="evidence" value="ECO:0000318"/>
    <property type="project" value="GO_Central"/>
</dbReference>
<keyword evidence="2 4" id="KW-0238">DNA-binding</keyword>
<keyword evidence="3 4" id="KW-0539">Nucleus</keyword>
<dbReference type="CDD" id="cd22003">
    <property type="entry name" value="HMG-box_UBF1_rpt6-like"/>
    <property type="match status" value="1"/>
</dbReference>
<keyword evidence="8" id="KW-1185">Reference proteome</keyword>
<dbReference type="Ensembl" id="ENSECAT00000043078.3">
    <property type="protein sequence ID" value="ENSECAP00000032658.2"/>
    <property type="gene ID" value="ENSECAG00000028200.3"/>
</dbReference>
<gene>
    <name evidence="7" type="primary">UBTFL1</name>
</gene>
<proteinExistence type="predicted"/>
<dbReference type="AlphaFoldDB" id="A0A3Q2L3X5"/>
<dbReference type="InterPro" id="IPR051762">
    <property type="entry name" value="UBF1"/>
</dbReference>
<feature type="region of interest" description="Disordered" evidence="5">
    <location>
        <begin position="303"/>
        <end position="411"/>
    </location>
</feature>
<feature type="compositionally biased region" description="Acidic residues" evidence="5">
    <location>
        <begin position="382"/>
        <end position="394"/>
    </location>
</feature>
<evidence type="ECO:0000259" key="6">
    <source>
        <dbReference type="PROSITE" id="PS50118"/>
    </source>
</evidence>
<name>A0A3Q2L3X5_HORSE</name>
<dbReference type="Pfam" id="PF00505">
    <property type="entry name" value="HMG_box"/>
    <property type="match status" value="1"/>
</dbReference>
<dbReference type="CDD" id="cd21998">
    <property type="entry name" value="HMG-box_UBF1_rpt1-like"/>
    <property type="match status" value="1"/>
</dbReference>
<dbReference type="Gene3D" id="1.10.30.10">
    <property type="entry name" value="High mobility group box domain"/>
    <property type="match status" value="2"/>
</dbReference>
<feature type="domain" description="HMG box" evidence="6">
    <location>
        <begin position="100"/>
        <end position="168"/>
    </location>
</feature>
<dbReference type="SUPFAM" id="SSF47095">
    <property type="entry name" value="HMG-box"/>
    <property type="match status" value="2"/>
</dbReference>
<dbReference type="GO" id="GO:0045943">
    <property type="term" value="P:positive regulation of transcription by RNA polymerase I"/>
    <property type="evidence" value="ECO:0000318"/>
    <property type="project" value="GO_Central"/>
</dbReference>
<accession>A0A3Q2L3X5</accession>
<dbReference type="SMART" id="SM00398">
    <property type="entry name" value="HMG"/>
    <property type="match status" value="2"/>
</dbReference>
<comment type="subcellular location">
    <subcellularLocation>
        <location evidence="1">Nucleus</location>
    </subcellularLocation>
</comment>
<dbReference type="PANTHER" id="PTHR46318:SF1">
    <property type="entry name" value="UPSTREAM-BINDING FACTOR 1-LIKE PROTEIN 1-RELATED"/>
    <property type="match status" value="1"/>
</dbReference>
<dbReference type="PaxDb" id="9796-ENSECAP00000032658"/>
<dbReference type="STRING" id="9796.ENSECAP00000032658"/>
<dbReference type="GO" id="GO:0001164">
    <property type="term" value="F:RNA polymerase I core promoter sequence-specific DNA binding"/>
    <property type="evidence" value="ECO:0000318"/>
    <property type="project" value="GO_Central"/>
</dbReference>
<evidence type="ECO:0000313" key="8">
    <source>
        <dbReference type="Proteomes" id="UP000002281"/>
    </source>
</evidence>
<protein>
    <submittedName>
        <fullName evidence="7">Upstream binding transcription factor like 1</fullName>
    </submittedName>
</protein>
<evidence type="ECO:0000313" key="7">
    <source>
        <dbReference type="Ensembl" id="ENSECAP00000032658.2"/>
    </source>
</evidence>
<sequence>MALRESQDHWSKEDIVKLLERMENNLPSNERHTFKTTQSQMDWGKVAFKDFSGEMCKLKWVEISYTLRKFRTLKELVLEAKEHAKKLSKSKKHRKHPDFPKKPLTAYLRFFKERRPQCSQMHPTLSNQQLTKLLSEEYRELPEQVKLKYIQDFQKEKQEFEEKVARFREAHPALVQNSKKSNVPKRSPTKAPKKMQGSEKEVKSSPQTSFSQKMKFHGEPKKPPMHEYQKFHEDLWSSRELQDLPLRERMVEIGRRWQRIPQSQKEHCKKQAEELQKQYKVDLDRWLQSLSPEEYAAYREATYTKRKNLGMRGGSNPKIRRTDLPSPSARSPQEGLGEEQELQASETESSESVGVTSLSSLGSEDNKEDGEEEEGRNSSDSSSEEEDGECESEGSDSSSYSSEDSSDSDSN</sequence>
<evidence type="ECO:0000256" key="5">
    <source>
        <dbReference type="SAM" id="MobiDB-lite"/>
    </source>
</evidence>
<evidence type="ECO:0000256" key="3">
    <source>
        <dbReference type="ARBA" id="ARBA00023242"/>
    </source>
</evidence>
<feature type="DNA-binding region" description="HMG box" evidence="4">
    <location>
        <begin position="221"/>
        <end position="287"/>
    </location>
</feature>
<dbReference type="SMR" id="A0A3Q2L3X5"/>